<feature type="chain" id="PRO_5013346989" evidence="5">
    <location>
        <begin position="23"/>
        <end position="301"/>
    </location>
</feature>
<dbReference type="EMBL" id="NEDP02004568">
    <property type="protein sequence ID" value="OWF45127.1"/>
    <property type="molecule type" value="Genomic_DNA"/>
</dbReference>
<accession>A0A210Q8Q6</accession>
<evidence type="ECO:0000256" key="5">
    <source>
        <dbReference type="SAM" id="SignalP"/>
    </source>
</evidence>
<dbReference type="Proteomes" id="UP000242188">
    <property type="component" value="Unassembled WGS sequence"/>
</dbReference>
<dbReference type="STRING" id="6573.A0A210Q8Q6"/>
<evidence type="ECO:0000256" key="2">
    <source>
        <dbReference type="PIRSR" id="PIRSR600246-1"/>
    </source>
</evidence>
<sequence>MAAAMDAWLCLVVSMLFCAVSAGLPVVVNTWPFTNATMGAWTRLYTQKGSSVDAVVAGCQVCQTQQCDGTVGYGGDPDEGGEVTLDAMIMDGKTMDVGAVGCIRRVKDAIGVARAVMDHTGHTLLVGELATKFAVEMGFKEENLSTSRSDKIYHDWKNNNCQPNFRKDVTPDPTKHCGPYGSVRQNYTHTKRDNSRKRYGVERRNHDTIGMVAIDADGHIAAGTTTNGLNHKIPGRVGDSPIMGAGAYARNGVGGSASTGDGDVMMRFLPSFACYIIDGYVRKYLWLEASGCHVRVLSPQN</sequence>
<dbReference type="GO" id="GO:0005764">
    <property type="term" value="C:lysosome"/>
    <property type="evidence" value="ECO:0007669"/>
    <property type="project" value="TreeGrafter"/>
</dbReference>
<keyword evidence="7" id="KW-1185">Reference proteome</keyword>
<dbReference type="OrthoDB" id="188713at2759"/>
<feature type="site" description="Cleavage; by autolysis" evidence="4">
    <location>
        <begin position="207"/>
        <end position="208"/>
    </location>
</feature>
<dbReference type="Pfam" id="PF01112">
    <property type="entry name" value="Asparaginase_2"/>
    <property type="match status" value="1"/>
</dbReference>
<evidence type="ECO:0000256" key="1">
    <source>
        <dbReference type="ARBA" id="ARBA00010872"/>
    </source>
</evidence>
<feature type="binding site" evidence="3">
    <location>
        <begin position="236"/>
        <end position="239"/>
    </location>
    <ligand>
        <name>substrate</name>
    </ligand>
</feature>
<evidence type="ECO:0000313" key="7">
    <source>
        <dbReference type="Proteomes" id="UP000242188"/>
    </source>
</evidence>
<proteinExistence type="inferred from homology"/>
<evidence type="ECO:0000313" key="6">
    <source>
        <dbReference type="EMBL" id="OWF45127.1"/>
    </source>
</evidence>
<evidence type="ECO:0000256" key="4">
    <source>
        <dbReference type="PIRSR" id="PIRSR600246-3"/>
    </source>
</evidence>
<dbReference type="InterPro" id="IPR029055">
    <property type="entry name" value="Ntn_hydrolases_N"/>
</dbReference>
<feature type="active site" description="Nucleophile" evidence="2">
    <location>
        <position position="208"/>
    </location>
</feature>
<dbReference type="CDD" id="cd04513">
    <property type="entry name" value="Glycosylasparaginase"/>
    <property type="match status" value="1"/>
</dbReference>
<organism evidence="6 7">
    <name type="scientific">Mizuhopecten yessoensis</name>
    <name type="common">Japanese scallop</name>
    <name type="synonym">Patinopecten yessoensis</name>
    <dbReference type="NCBI Taxonomy" id="6573"/>
    <lineage>
        <taxon>Eukaryota</taxon>
        <taxon>Metazoa</taxon>
        <taxon>Spiralia</taxon>
        <taxon>Lophotrochozoa</taxon>
        <taxon>Mollusca</taxon>
        <taxon>Bivalvia</taxon>
        <taxon>Autobranchia</taxon>
        <taxon>Pteriomorphia</taxon>
        <taxon>Pectinida</taxon>
        <taxon>Pectinoidea</taxon>
        <taxon>Pectinidae</taxon>
        <taxon>Mizuhopecten</taxon>
    </lineage>
</organism>
<name>A0A210Q8Q6_MIZYE</name>
<dbReference type="SUPFAM" id="SSF56235">
    <property type="entry name" value="N-terminal nucleophile aminohydrolases (Ntn hydrolases)"/>
    <property type="match status" value="1"/>
</dbReference>
<comment type="caution">
    <text evidence="6">The sequence shown here is derived from an EMBL/GenBank/DDBJ whole genome shotgun (WGS) entry which is preliminary data.</text>
</comment>
<comment type="similarity">
    <text evidence="1">Belongs to the Ntn-hydrolase family.</text>
</comment>
<dbReference type="PANTHER" id="PTHR10188:SF6">
    <property type="entry name" value="N(4)-(BETA-N-ACETYLGLUCOSAMINYL)-L-ASPARAGINASE"/>
    <property type="match status" value="1"/>
</dbReference>
<dbReference type="Gene3D" id="3.60.20.30">
    <property type="entry name" value="(Glycosyl)asparaginase"/>
    <property type="match status" value="1"/>
</dbReference>
<protein>
    <submittedName>
        <fullName evidence="6">N(4)-(Beta-N-acetylglucosaminyl)-L-asparaginase</fullName>
    </submittedName>
</protein>
<reference evidence="6 7" key="1">
    <citation type="journal article" date="2017" name="Nat. Ecol. Evol.">
        <title>Scallop genome provides insights into evolution of bilaterian karyotype and development.</title>
        <authorList>
            <person name="Wang S."/>
            <person name="Zhang J."/>
            <person name="Jiao W."/>
            <person name="Li J."/>
            <person name="Xun X."/>
            <person name="Sun Y."/>
            <person name="Guo X."/>
            <person name="Huan P."/>
            <person name="Dong B."/>
            <person name="Zhang L."/>
            <person name="Hu X."/>
            <person name="Sun X."/>
            <person name="Wang J."/>
            <person name="Zhao C."/>
            <person name="Wang Y."/>
            <person name="Wang D."/>
            <person name="Huang X."/>
            <person name="Wang R."/>
            <person name="Lv J."/>
            <person name="Li Y."/>
            <person name="Zhang Z."/>
            <person name="Liu B."/>
            <person name="Lu W."/>
            <person name="Hui Y."/>
            <person name="Liang J."/>
            <person name="Zhou Z."/>
            <person name="Hou R."/>
            <person name="Li X."/>
            <person name="Liu Y."/>
            <person name="Li H."/>
            <person name="Ning X."/>
            <person name="Lin Y."/>
            <person name="Zhao L."/>
            <person name="Xing Q."/>
            <person name="Dou J."/>
            <person name="Li Y."/>
            <person name="Mao J."/>
            <person name="Guo H."/>
            <person name="Dou H."/>
            <person name="Li T."/>
            <person name="Mu C."/>
            <person name="Jiang W."/>
            <person name="Fu Q."/>
            <person name="Fu X."/>
            <person name="Miao Y."/>
            <person name="Liu J."/>
            <person name="Yu Q."/>
            <person name="Li R."/>
            <person name="Liao H."/>
            <person name="Li X."/>
            <person name="Kong Y."/>
            <person name="Jiang Z."/>
            <person name="Chourrout D."/>
            <person name="Li R."/>
            <person name="Bao Z."/>
        </authorList>
    </citation>
    <scope>NUCLEOTIDE SEQUENCE [LARGE SCALE GENOMIC DNA]</scope>
    <source>
        <strain evidence="6 7">PY_sf001</strain>
    </source>
</reference>
<keyword evidence="5" id="KW-0732">Signal</keyword>
<evidence type="ECO:0000256" key="3">
    <source>
        <dbReference type="PIRSR" id="PIRSR600246-2"/>
    </source>
</evidence>
<feature type="binding site" evidence="3">
    <location>
        <begin position="259"/>
        <end position="262"/>
    </location>
    <ligand>
        <name>substrate</name>
    </ligand>
</feature>
<dbReference type="GO" id="GO:0003948">
    <property type="term" value="F:N4-(beta-N-acetylglucosaminyl)-L-asparaginase activity"/>
    <property type="evidence" value="ECO:0007669"/>
    <property type="project" value="TreeGrafter"/>
</dbReference>
<dbReference type="PANTHER" id="PTHR10188">
    <property type="entry name" value="L-ASPARAGINASE"/>
    <property type="match status" value="1"/>
</dbReference>
<dbReference type="InterPro" id="IPR000246">
    <property type="entry name" value="Peptidase_T2"/>
</dbReference>
<dbReference type="AlphaFoldDB" id="A0A210Q8Q6"/>
<feature type="signal peptide" evidence="5">
    <location>
        <begin position="1"/>
        <end position="22"/>
    </location>
</feature>
<gene>
    <name evidence="6" type="ORF">KP79_PYT13238</name>
</gene>